<reference evidence="1" key="1">
    <citation type="submission" date="2020-03" db="EMBL/GenBank/DDBJ databases">
        <title>Development of an integrated pest management strategy to control Xanthomonas campestris pv. campestris by using bacteriophages.</title>
        <authorList>
            <person name="Holtappels D."/>
            <person name="Rombouts S."/>
            <person name="Lavigne R."/>
            <person name="Wagemans J."/>
        </authorList>
    </citation>
    <scope>NUCLEOTIDE SEQUENCE</scope>
</reference>
<evidence type="ECO:0000313" key="2">
    <source>
        <dbReference type="Proteomes" id="UP000671952"/>
    </source>
</evidence>
<dbReference type="Proteomes" id="UP000671952">
    <property type="component" value="Segment"/>
</dbReference>
<dbReference type="EMBL" id="MT161385">
    <property type="protein sequence ID" value="QJI53031.1"/>
    <property type="molecule type" value="Genomic_DNA"/>
</dbReference>
<keyword evidence="2" id="KW-1185">Reference proteome</keyword>
<name>A0A858WLJ7_9CAUD</name>
<accession>A0A858WLJ7</accession>
<gene>
    <name evidence="1" type="ORF">XccvBFoX4_gp77</name>
</gene>
<evidence type="ECO:0000313" key="1">
    <source>
        <dbReference type="EMBL" id="QJI53031.1"/>
    </source>
</evidence>
<proteinExistence type="predicted"/>
<sequence length="97" mass="11004">MKNRIYIQYGSSGTPMATTLETRVPASYIRSDKWTTITREDGARFQVLRNAPSRPHDGLRRSMSYSVTSLQAPYGWLVCATVQQLTHAIRNWSEVVA</sequence>
<organism evidence="1 2">
    <name type="scientific">Xanthomonas phage FoX4</name>
    <dbReference type="NCBI Taxonomy" id="2723900"/>
    <lineage>
        <taxon>Viruses</taxon>
        <taxon>Duplodnaviria</taxon>
        <taxon>Heunggongvirae</taxon>
        <taxon>Uroviricota</taxon>
        <taxon>Caudoviricetes</taxon>
        <taxon>Foxquatrovirus</taxon>
        <taxon>Foxquatrovirus fox4</taxon>
    </lineage>
</organism>
<protein>
    <submittedName>
        <fullName evidence="1">Uncharacterized protein</fullName>
    </submittedName>
</protein>